<dbReference type="PANTHER" id="PTHR43798">
    <property type="entry name" value="MONOACYLGLYCEROL LIPASE"/>
    <property type="match status" value="1"/>
</dbReference>
<dbReference type="OrthoDB" id="6431331at2759"/>
<dbReference type="InterPro" id="IPR029058">
    <property type="entry name" value="AB_hydrolase_fold"/>
</dbReference>
<comment type="caution">
    <text evidence="10">The sequence shown here is derived from an EMBL/GenBank/DDBJ whole genome shotgun (WGS) entry which is preliminary data.</text>
</comment>
<evidence type="ECO:0000313" key="11">
    <source>
        <dbReference type="Proteomes" id="UP000683360"/>
    </source>
</evidence>
<evidence type="ECO:0000256" key="7">
    <source>
        <dbReference type="ARBA" id="ARBA00049568"/>
    </source>
</evidence>
<feature type="domain" description="AB hydrolase-1" evidence="9">
    <location>
        <begin position="75"/>
        <end position="323"/>
    </location>
</feature>
<dbReference type="SUPFAM" id="SSF53474">
    <property type="entry name" value="alpha/beta-Hydrolases"/>
    <property type="match status" value="1"/>
</dbReference>
<evidence type="ECO:0000256" key="1">
    <source>
        <dbReference type="ARBA" id="ARBA00001613"/>
    </source>
</evidence>
<dbReference type="Proteomes" id="UP000683360">
    <property type="component" value="Unassembled WGS sequence"/>
</dbReference>
<comment type="subcellular location">
    <subcellularLocation>
        <location evidence="3">Late endosome membrane</location>
        <topology evidence="3">Single-pass type II membrane protein</topology>
    </subcellularLocation>
    <subcellularLocation>
        <location evidence="4">Lysosome membrane</location>
        <topology evidence="4">Single-pass type II membrane protein</topology>
    </subcellularLocation>
    <subcellularLocation>
        <location evidence="5">Mitochondrion membrane</location>
        <topology evidence="5">Single-pass type II membrane protein</topology>
    </subcellularLocation>
</comment>
<keyword evidence="11" id="KW-1185">Reference proteome</keyword>
<dbReference type="PANTHER" id="PTHR43798:SF5">
    <property type="entry name" value="MONOACYLGLYCEROL LIPASE ABHD6"/>
    <property type="match status" value="1"/>
</dbReference>
<evidence type="ECO:0000256" key="4">
    <source>
        <dbReference type="ARBA" id="ARBA00037874"/>
    </source>
</evidence>
<dbReference type="GO" id="GO:0031966">
    <property type="term" value="C:mitochondrial membrane"/>
    <property type="evidence" value="ECO:0007669"/>
    <property type="project" value="UniProtKB-SubCell"/>
</dbReference>
<gene>
    <name evidence="10" type="ORF">MEDL_35493</name>
</gene>
<dbReference type="PRINTS" id="PR00111">
    <property type="entry name" value="ABHYDROLASE"/>
</dbReference>
<proteinExistence type="predicted"/>
<comment type="function">
    <text evidence="7">Lipase that preferentially hydrolysis medium-chain saturated monoacylglycerols including 2-arachidonoylglycerol. Through 2-arachidonoylglycerol degradation may regulate endocannabinoid signaling pathways. Also has a lysophosphatidyl lipase activity with a preference for lysophosphatidylglycerol among other lysophospholipids. Also able to degrade bis(monoacylglycero)phosphate (BMP) and constitutes the major enzyme for BMP catabolism. BMP, also known as lysobisphosphatidic acid, is enriched in late endosomes and lysosomes and plays a key role in the formation of intraluminal vesicles and in lipid sorting.</text>
</comment>
<keyword evidence="8" id="KW-1133">Transmembrane helix</keyword>
<dbReference type="EMBL" id="CAJPWZ010001727">
    <property type="protein sequence ID" value="CAG2222149.1"/>
    <property type="molecule type" value="Genomic_DNA"/>
</dbReference>
<comment type="catalytic activity">
    <reaction evidence="6">
        <text>1-dodecanoylglycerol + H2O = dodecanoate + glycerol + H(+)</text>
        <dbReference type="Rhea" id="RHEA:44316"/>
        <dbReference type="ChEBI" id="CHEBI:15377"/>
        <dbReference type="ChEBI" id="CHEBI:15378"/>
        <dbReference type="ChEBI" id="CHEBI:17754"/>
        <dbReference type="ChEBI" id="CHEBI:18262"/>
        <dbReference type="ChEBI" id="CHEBI:75539"/>
    </reaction>
</comment>
<evidence type="ECO:0000256" key="2">
    <source>
        <dbReference type="ARBA" id="ARBA00013254"/>
    </source>
</evidence>
<dbReference type="InterPro" id="IPR000073">
    <property type="entry name" value="AB_hydrolase_1"/>
</dbReference>
<keyword evidence="8" id="KW-0472">Membrane</keyword>
<evidence type="ECO:0000259" key="9">
    <source>
        <dbReference type="Pfam" id="PF00561"/>
    </source>
</evidence>
<evidence type="ECO:0000256" key="6">
    <source>
        <dbReference type="ARBA" id="ARBA00047662"/>
    </source>
</evidence>
<dbReference type="Gene3D" id="3.40.50.1820">
    <property type="entry name" value="alpha/beta hydrolase"/>
    <property type="match status" value="1"/>
</dbReference>
<protein>
    <recommendedName>
        <fullName evidence="2">acylglycerol lipase</fullName>
        <ecNumber evidence="2">3.1.1.23</ecNumber>
    </recommendedName>
</protein>
<dbReference type="GO" id="GO:0047372">
    <property type="term" value="F:monoacylglycerol lipase activity"/>
    <property type="evidence" value="ECO:0007669"/>
    <property type="project" value="UniProtKB-EC"/>
</dbReference>
<keyword evidence="8" id="KW-0812">Transmembrane</keyword>
<dbReference type="GO" id="GO:0031902">
    <property type="term" value="C:late endosome membrane"/>
    <property type="evidence" value="ECO:0007669"/>
    <property type="project" value="UniProtKB-SubCell"/>
</dbReference>
<evidence type="ECO:0000256" key="3">
    <source>
        <dbReference type="ARBA" id="ARBA00037797"/>
    </source>
</evidence>
<dbReference type="Pfam" id="PF00561">
    <property type="entry name" value="Abhydrolase_1"/>
    <property type="match status" value="1"/>
</dbReference>
<evidence type="ECO:0000313" key="10">
    <source>
        <dbReference type="EMBL" id="CAG2222149.1"/>
    </source>
</evidence>
<organism evidence="10 11">
    <name type="scientific">Mytilus edulis</name>
    <name type="common">Blue mussel</name>
    <dbReference type="NCBI Taxonomy" id="6550"/>
    <lineage>
        <taxon>Eukaryota</taxon>
        <taxon>Metazoa</taxon>
        <taxon>Spiralia</taxon>
        <taxon>Lophotrochozoa</taxon>
        <taxon>Mollusca</taxon>
        <taxon>Bivalvia</taxon>
        <taxon>Autobranchia</taxon>
        <taxon>Pteriomorphia</taxon>
        <taxon>Mytilida</taxon>
        <taxon>Mytiloidea</taxon>
        <taxon>Mytilidae</taxon>
        <taxon>Mytilinae</taxon>
        <taxon>Mytilus</taxon>
    </lineage>
</organism>
<name>A0A8S3SK93_MYTED</name>
<accession>A0A8S3SK93</accession>
<dbReference type="AlphaFoldDB" id="A0A8S3SK93"/>
<reference evidence="10" key="1">
    <citation type="submission" date="2021-03" db="EMBL/GenBank/DDBJ databases">
        <authorList>
            <person name="Bekaert M."/>
        </authorList>
    </citation>
    <scope>NUCLEOTIDE SEQUENCE</scope>
</reference>
<evidence type="ECO:0000256" key="5">
    <source>
        <dbReference type="ARBA" id="ARBA00046308"/>
    </source>
</evidence>
<feature type="transmembrane region" description="Helical" evidence="8">
    <location>
        <begin position="7"/>
        <end position="27"/>
    </location>
</feature>
<evidence type="ECO:0000256" key="8">
    <source>
        <dbReference type="SAM" id="Phobius"/>
    </source>
</evidence>
<dbReference type="EC" id="3.1.1.23" evidence="2"/>
<keyword evidence="10" id="KW-0378">Hydrolase</keyword>
<comment type="catalytic activity">
    <reaction evidence="1">
        <text>Hydrolyzes glycerol monoesters of long-chain fatty acids.</text>
        <dbReference type="EC" id="3.1.1.23"/>
    </reaction>
</comment>
<sequence>MMLLTEYLLYSLGMMATSLTAASLLIYMKRPEMFVQGYMKLAVLVSGMRIKKVNIGDMTIAYGERGEKKKGQSSILLLHGFSADKFMWSPVVGKLPNDLHVVAMDLPGHGDSDVPPDEEDLSFYSQIKRIKQFVVAIGLDSDPIHIVGLSMGGALAGVFSAEYPDMVDRVTMMCPAMRTPIETDVAVKIREIVQSILDTGKDDALHACPLIPKTPDEMQLLLDFAQFHKPIFMPKQIIQGAVDMRRPYNKYYYRLFKALAMLENSQLLEKISDTITVPTHLVWGEEDQVIHVSGAEILKGKLPNLQQVDIIPRCGHAINLDRPGAKTKSLLEFRKKQITVQLG</sequence>
<dbReference type="GO" id="GO:0005765">
    <property type="term" value="C:lysosomal membrane"/>
    <property type="evidence" value="ECO:0007669"/>
    <property type="project" value="UniProtKB-SubCell"/>
</dbReference>
<dbReference type="InterPro" id="IPR050266">
    <property type="entry name" value="AB_hydrolase_sf"/>
</dbReference>
<dbReference type="GO" id="GO:0046464">
    <property type="term" value="P:acylglycerol catabolic process"/>
    <property type="evidence" value="ECO:0007669"/>
    <property type="project" value="TreeGrafter"/>
</dbReference>